<dbReference type="InterPro" id="IPR010502">
    <property type="entry name" value="Carb-bd_dom_fam9"/>
</dbReference>
<keyword evidence="3" id="KW-0378">Hydrolase</keyword>
<feature type="domain" description="Carbohydrate-binding" evidence="2">
    <location>
        <begin position="38"/>
        <end position="232"/>
    </location>
</feature>
<keyword evidence="3" id="KW-0858">Xylan degradation</keyword>
<evidence type="ECO:0000313" key="4">
    <source>
        <dbReference type="Proteomes" id="UP000306918"/>
    </source>
</evidence>
<name>A0A4S8HRC8_9BACT</name>
<dbReference type="Proteomes" id="UP000306918">
    <property type="component" value="Unassembled WGS sequence"/>
</dbReference>
<dbReference type="GO" id="GO:0045493">
    <property type="term" value="P:xylan catabolic process"/>
    <property type="evidence" value="ECO:0007669"/>
    <property type="project" value="UniProtKB-KW"/>
</dbReference>
<gene>
    <name evidence="3" type="ORF">FAM09_19235</name>
</gene>
<dbReference type="OrthoDB" id="9801646at2"/>
<evidence type="ECO:0000259" key="2">
    <source>
        <dbReference type="Pfam" id="PF06452"/>
    </source>
</evidence>
<keyword evidence="3" id="KW-0624">Polysaccharide degradation</keyword>
<evidence type="ECO:0000313" key="3">
    <source>
        <dbReference type="EMBL" id="THU37089.1"/>
    </source>
</evidence>
<evidence type="ECO:0000256" key="1">
    <source>
        <dbReference type="SAM" id="SignalP"/>
    </source>
</evidence>
<dbReference type="EMBL" id="STFF01000005">
    <property type="protein sequence ID" value="THU37089.1"/>
    <property type="molecule type" value="Genomic_DNA"/>
</dbReference>
<reference evidence="3 4" key="1">
    <citation type="submission" date="2019-04" db="EMBL/GenBank/DDBJ databases">
        <title>Niastella caeni sp. nov., isolated from activated sludge.</title>
        <authorList>
            <person name="Sheng M."/>
        </authorList>
    </citation>
    <scope>NUCLEOTIDE SEQUENCE [LARGE SCALE GENOMIC DNA]</scope>
    <source>
        <strain evidence="3 4">HX-2-15</strain>
    </source>
</reference>
<dbReference type="GO" id="GO:0004553">
    <property type="term" value="F:hydrolase activity, hydrolyzing O-glycosyl compounds"/>
    <property type="evidence" value="ECO:0007669"/>
    <property type="project" value="InterPro"/>
</dbReference>
<keyword evidence="3" id="KW-0119">Carbohydrate metabolism</keyword>
<keyword evidence="1" id="KW-0732">Signal</keyword>
<dbReference type="AlphaFoldDB" id="A0A4S8HRC8"/>
<dbReference type="Pfam" id="PF06452">
    <property type="entry name" value="CBM9_1"/>
    <property type="match status" value="1"/>
</dbReference>
<dbReference type="CDD" id="cd09620">
    <property type="entry name" value="CBM9_like_3"/>
    <property type="match status" value="1"/>
</dbReference>
<dbReference type="Gene3D" id="2.60.40.1190">
    <property type="match status" value="1"/>
</dbReference>
<organism evidence="3 4">
    <name type="scientific">Niastella caeni</name>
    <dbReference type="NCBI Taxonomy" id="2569763"/>
    <lineage>
        <taxon>Bacteria</taxon>
        <taxon>Pseudomonadati</taxon>
        <taxon>Bacteroidota</taxon>
        <taxon>Chitinophagia</taxon>
        <taxon>Chitinophagales</taxon>
        <taxon>Chitinophagaceae</taxon>
        <taxon>Niastella</taxon>
    </lineage>
</organism>
<sequence>MRSSVPIVLMAIFFGSMQFASAQTYFVKRVPGNKMKITGKGDSPDWNKANQLTDFSFPWEVEKAPVTSFAALWDGDWLYCLYQVKDDSVITLVNKNDKLEVGACDRVEIFMTPDSTMTPYYCLEMDATGRVLDYRASYYRKMDYSWKWPNEQLIIKTSAIKDGYIVEVAISIQSLKELGLLRNNRILAGLFRAERNNLREGKAGLRWISWLKPNSAKPDFHIPSAFGVLVLE</sequence>
<dbReference type="RefSeq" id="WP_136578763.1">
    <property type="nucleotide sequence ID" value="NZ_STFF01000005.1"/>
</dbReference>
<proteinExistence type="predicted"/>
<feature type="chain" id="PRO_5020743546" evidence="1">
    <location>
        <begin position="23"/>
        <end position="232"/>
    </location>
</feature>
<keyword evidence="3" id="KW-0326">Glycosidase</keyword>
<dbReference type="SUPFAM" id="SSF49344">
    <property type="entry name" value="CBD9-like"/>
    <property type="match status" value="1"/>
</dbReference>
<accession>A0A4S8HRC8</accession>
<protein>
    <submittedName>
        <fullName evidence="3">Endoxylanase</fullName>
    </submittedName>
</protein>
<feature type="signal peptide" evidence="1">
    <location>
        <begin position="1"/>
        <end position="22"/>
    </location>
</feature>
<dbReference type="GO" id="GO:0030246">
    <property type="term" value="F:carbohydrate binding"/>
    <property type="evidence" value="ECO:0007669"/>
    <property type="project" value="InterPro"/>
</dbReference>
<comment type="caution">
    <text evidence="3">The sequence shown here is derived from an EMBL/GenBank/DDBJ whole genome shotgun (WGS) entry which is preliminary data.</text>
</comment>
<keyword evidence="4" id="KW-1185">Reference proteome</keyword>